<comment type="similarity">
    <text evidence="1">Belongs to the 'phage' integrase family.</text>
</comment>
<dbReference type="InterPro" id="IPR010998">
    <property type="entry name" value="Integrase_recombinase_N"/>
</dbReference>
<reference evidence="6 7" key="1">
    <citation type="submission" date="2015-11" db="EMBL/GenBank/DDBJ databases">
        <authorList>
            <person name="Zhang Y."/>
            <person name="Guo Z."/>
        </authorList>
    </citation>
    <scope>NUCLEOTIDE SEQUENCE [LARGE SCALE GENOMIC DNA]</scope>
    <source>
        <strain evidence="7">gdw1</strain>
    </source>
</reference>
<dbReference type="RefSeq" id="WP_011186136.1">
    <property type="nucleotide sequence ID" value="NZ_LNZG01000047.1"/>
</dbReference>
<dbReference type="Gene3D" id="1.10.443.10">
    <property type="entry name" value="Intergrase catalytic core"/>
    <property type="match status" value="1"/>
</dbReference>
<dbReference type="Proteomes" id="UP000094426">
    <property type="component" value="Unassembled WGS sequence"/>
</dbReference>
<dbReference type="PANTHER" id="PTHR30629:SF2">
    <property type="entry name" value="PROPHAGE INTEGRASE INTS-RELATED"/>
    <property type="match status" value="1"/>
</dbReference>
<protein>
    <submittedName>
        <fullName evidence="6">Integrase</fullName>
    </submittedName>
</protein>
<evidence type="ECO:0000256" key="2">
    <source>
        <dbReference type="ARBA" id="ARBA00022908"/>
    </source>
</evidence>
<organism evidence="6 7">
    <name type="scientific">Leifsonia xyli subsp. xyli</name>
    <dbReference type="NCBI Taxonomy" id="59736"/>
    <lineage>
        <taxon>Bacteria</taxon>
        <taxon>Bacillati</taxon>
        <taxon>Actinomycetota</taxon>
        <taxon>Actinomycetes</taxon>
        <taxon>Micrococcales</taxon>
        <taxon>Microbacteriaceae</taxon>
        <taxon>Leifsonia</taxon>
    </lineage>
</organism>
<evidence type="ECO:0000256" key="3">
    <source>
        <dbReference type="ARBA" id="ARBA00023125"/>
    </source>
</evidence>
<dbReference type="InterPro" id="IPR050808">
    <property type="entry name" value="Phage_Integrase"/>
</dbReference>
<dbReference type="Pfam" id="PF00589">
    <property type="entry name" value="Phage_integrase"/>
    <property type="match status" value="1"/>
</dbReference>
<dbReference type="Gene3D" id="1.10.150.130">
    <property type="match status" value="1"/>
</dbReference>
<dbReference type="InterPro" id="IPR013762">
    <property type="entry name" value="Integrase-like_cat_sf"/>
</dbReference>
<name>A0A1E2SHS5_LEIXY</name>
<proteinExistence type="inferred from homology"/>
<dbReference type="PANTHER" id="PTHR30629">
    <property type="entry name" value="PROPHAGE INTEGRASE"/>
    <property type="match status" value="1"/>
</dbReference>
<keyword evidence="4" id="KW-0233">DNA recombination</keyword>
<sequence length="402" mass="44319">MARPKIAAGEVGQVQATPLANGKWRARARMRNDAGELVQLRAEGATEAAAREELLARAKALTTHTKAIVTDTSTIAEVAEAWLPTIRVRAENGTLSWSTYENYETTVRLTLVPVCGGVRLDALTAGRCDRIIQNLLSDRGVSAARKARSVLSLICGFVVRDDAMLTNPVRDVTRLPPEKKTAMLTPEQVPAIRELMTRWREDSGMGPRPNWRALVDGMDIMLGTSARVGECIDLRRCDVEMTTAQPTILIDGTVIQNKEQGIRRKDAPKWTRQRRCVALPALAAEAVRHRLALAEKGPEALLFPTKTGKPMSVSNYKRLLRSFNDDNRDALIRLGVDVDEYSTHIYRRTTATLVERAAGITIASRLLGHANEQITRTSYVVTVEQVDPVTVDILDSILGPNV</sequence>
<comment type="caution">
    <text evidence="6">The sequence shown here is derived from an EMBL/GenBank/DDBJ whole genome shotgun (WGS) entry which is preliminary data.</text>
</comment>
<dbReference type="AlphaFoldDB" id="A0A1E2SHS5"/>
<dbReference type="GO" id="GO:0006310">
    <property type="term" value="P:DNA recombination"/>
    <property type="evidence" value="ECO:0007669"/>
    <property type="project" value="UniProtKB-KW"/>
</dbReference>
<dbReference type="EMBL" id="LNZG01000047">
    <property type="protein sequence ID" value="ODA89425.1"/>
    <property type="molecule type" value="Genomic_DNA"/>
</dbReference>
<dbReference type="InterPro" id="IPR002104">
    <property type="entry name" value="Integrase_catalytic"/>
</dbReference>
<evidence type="ECO:0000313" key="7">
    <source>
        <dbReference type="Proteomes" id="UP000094426"/>
    </source>
</evidence>
<evidence type="ECO:0000256" key="4">
    <source>
        <dbReference type="ARBA" id="ARBA00023172"/>
    </source>
</evidence>
<dbReference type="GO" id="GO:0003677">
    <property type="term" value="F:DNA binding"/>
    <property type="evidence" value="ECO:0007669"/>
    <property type="project" value="UniProtKB-KW"/>
</dbReference>
<dbReference type="InterPro" id="IPR011010">
    <property type="entry name" value="DNA_brk_join_enz"/>
</dbReference>
<evidence type="ECO:0000259" key="5">
    <source>
        <dbReference type="PROSITE" id="PS51898"/>
    </source>
</evidence>
<gene>
    <name evidence="6" type="ORF">ATY41_05830</name>
</gene>
<dbReference type="CDD" id="cd00397">
    <property type="entry name" value="DNA_BRE_C"/>
    <property type="match status" value="1"/>
</dbReference>
<dbReference type="PROSITE" id="PS51898">
    <property type="entry name" value="TYR_RECOMBINASE"/>
    <property type="match status" value="1"/>
</dbReference>
<evidence type="ECO:0000313" key="6">
    <source>
        <dbReference type="EMBL" id="ODA89425.1"/>
    </source>
</evidence>
<dbReference type="OrthoDB" id="4326943at2"/>
<dbReference type="SUPFAM" id="SSF56349">
    <property type="entry name" value="DNA breaking-rejoining enzymes"/>
    <property type="match status" value="1"/>
</dbReference>
<feature type="domain" description="Tyr recombinase" evidence="5">
    <location>
        <begin position="179"/>
        <end position="392"/>
    </location>
</feature>
<keyword evidence="3" id="KW-0238">DNA-binding</keyword>
<evidence type="ECO:0000256" key="1">
    <source>
        <dbReference type="ARBA" id="ARBA00008857"/>
    </source>
</evidence>
<dbReference type="OMA" id="QQLSHAK"/>
<accession>A0A1E2SHS5</accession>
<dbReference type="GO" id="GO:0015074">
    <property type="term" value="P:DNA integration"/>
    <property type="evidence" value="ECO:0007669"/>
    <property type="project" value="UniProtKB-KW"/>
</dbReference>
<keyword evidence="2" id="KW-0229">DNA integration</keyword>